<keyword evidence="2" id="KW-1185">Reference proteome</keyword>
<reference evidence="1" key="1">
    <citation type="journal article" date="2020" name="Stud. Mycol.">
        <title>101 Dothideomycetes genomes: a test case for predicting lifestyles and emergence of pathogens.</title>
        <authorList>
            <person name="Haridas S."/>
            <person name="Albert R."/>
            <person name="Binder M."/>
            <person name="Bloem J."/>
            <person name="Labutti K."/>
            <person name="Salamov A."/>
            <person name="Andreopoulos B."/>
            <person name="Baker S."/>
            <person name="Barry K."/>
            <person name="Bills G."/>
            <person name="Bluhm B."/>
            <person name="Cannon C."/>
            <person name="Castanera R."/>
            <person name="Culley D."/>
            <person name="Daum C."/>
            <person name="Ezra D."/>
            <person name="Gonzalez J."/>
            <person name="Henrissat B."/>
            <person name="Kuo A."/>
            <person name="Liang C."/>
            <person name="Lipzen A."/>
            <person name="Lutzoni F."/>
            <person name="Magnuson J."/>
            <person name="Mondo S."/>
            <person name="Nolan M."/>
            <person name="Ohm R."/>
            <person name="Pangilinan J."/>
            <person name="Park H.-J."/>
            <person name="Ramirez L."/>
            <person name="Alfaro M."/>
            <person name="Sun H."/>
            <person name="Tritt A."/>
            <person name="Yoshinaga Y."/>
            <person name="Zwiers L.-H."/>
            <person name="Turgeon B."/>
            <person name="Goodwin S."/>
            <person name="Spatafora J."/>
            <person name="Crous P."/>
            <person name="Grigoriev I."/>
        </authorList>
    </citation>
    <scope>NUCLEOTIDE SEQUENCE</scope>
    <source>
        <strain evidence="1">CBS 379.55</strain>
    </source>
</reference>
<evidence type="ECO:0000313" key="1">
    <source>
        <dbReference type="EMBL" id="KAF2273263.1"/>
    </source>
</evidence>
<name>A0A6A6JAR4_WESOR</name>
<feature type="non-terminal residue" evidence="1">
    <location>
        <position position="1"/>
    </location>
</feature>
<feature type="non-terminal residue" evidence="1">
    <location>
        <position position="154"/>
    </location>
</feature>
<proteinExistence type="predicted"/>
<accession>A0A6A6JAR4</accession>
<evidence type="ECO:0000313" key="2">
    <source>
        <dbReference type="Proteomes" id="UP000800097"/>
    </source>
</evidence>
<dbReference type="OrthoDB" id="5271495at2759"/>
<dbReference type="Proteomes" id="UP000800097">
    <property type="component" value="Unassembled WGS sequence"/>
</dbReference>
<dbReference type="AlphaFoldDB" id="A0A6A6JAR4"/>
<sequence length="154" mass="16787">ATYTLAILITGRGDAPPHRSHWSFTLFPSLPPSPPTLHLATLLEVTPLSLTPLIYTFSKRTGADILPLVSEGYVVLTCCLTREEAKKAEGVIEKEKAPRNGTDRCQEWVVDCVVGLEVEGLVADGVSALVGSCVGKTSEEVERDVGWRWVGRER</sequence>
<organism evidence="1 2">
    <name type="scientific">Westerdykella ornata</name>
    <dbReference type="NCBI Taxonomy" id="318751"/>
    <lineage>
        <taxon>Eukaryota</taxon>
        <taxon>Fungi</taxon>
        <taxon>Dikarya</taxon>
        <taxon>Ascomycota</taxon>
        <taxon>Pezizomycotina</taxon>
        <taxon>Dothideomycetes</taxon>
        <taxon>Pleosporomycetidae</taxon>
        <taxon>Pleosporales</taxon>
        <taxon>Sporormiaceae</taxon>
        <taxon>Westerdykella</taxon>
    </lineage>
</organism>
<protein>
    <submittedName>
        <fullName evidence="1">Uncharacterized protein</fullName>
    </submittedName>
</protein>
<dbReference type="GeneID" id="54547967"/>
<gene>
    <name evidence="1" type="ORF">EI97DRAFT_346634</name>
</gene>
<dbReference type="EMBL" id="ML986511">
    <property type="protein sequence ID" value="KAF2273263.1"/>
    <property type="molecule type" value="Genomic_DNA"/>
</dbReference>
<dbReference type="RefSeq" id="XP_033650802.1">
    <property type="nucleotide sequence ID" value="XM_033794792.1"/>
</dbReference>